<gene>
    <name evidence="1" type="ORF">ACHAW5_005909</name>
</gene>
<evidence type="ECO:0000313" key="1">
    <source>
        <dbReference type="EMBL" id="KAL3772925.1"/>
    </source>
</evidence>
<dbReference type="Proteomes" id="UP001530315">
    <property type="component" value="Unassembled WGS sequence"/>
</dbReference>
<sequence length="338" mass="38066">MSHVPEVSVLLRKMKRYYAAFVAACLGFLLGGAVMELSMMATTTTTPNMVTTRDDRYYWNRIIEQDYEWLGDHWIPVTDGVPTYTIDDIISTFGKYNILWMGDSTSRQSYTAVLAMMEVPPRLSGDGNANRYIPILEMEQRKNVNKGGRVDENCTLRNFAKTSVLGTRYNPGTLRCKQSPLGDGKRFDLDSSLACPKDTTQFLELERSGTLTPMLPDYDVVIVQHGIWEVERPLDCRRGLLNNTVEMRLQTSLDSLQSQVIPRSWGTDRNDGDIGPHWGLAARLLGIQMVTHALYVMEEDNKNTLIRTAFLSKVPKEPLGGGGARIDVFHGDESEGFR</sequence>
<reference evidence="1 2" key="1">
    <citation type="submission" date="2024-10" db="EMBL/GenBank/DDBJ databases">
        <title>Updated reference genomes for cyclostephanoid diatoms.</title>
        <authorList>
            <person name="Roberts W.R."/>
            <person name="Alverson A.J."/>
        </authorList>
    </citation>
    <scope>NUCLEOTIDE SEQUENCE [LARGE SCALE GENOMIC DNA]</scope>
    <source>
        <strain evidence="1 2">AJA276-08</strain>
    </source>
</reference>
<proteinExistence type="predicted"/>
<accession>A0ABD3NA13</accession>
<dbReference type="EMBL" id="JALLAZ020001563">
    <property type="protein sequence ID" value="KAL3772925.1"/>
    <property type="molecule type" value="Genomic_DNA"/>
</dbReference>
<comment type="caution">
    <text evidence="1">The sequence shown here is derived from an EMBL/GenBank/DDBJ whole genome shotgun (WGS) entry which is preliminary data.</text>
</comment>
<evidence type="ECO:0000313" key="2">
    <source>
        <dbReference type="Proteomes" id="UP001530315"/>
    </source>
</evidence>
<protein>
    <submittedName>
        <fullName evidence="1">Uncharacterized protein</fullName>
    </submittedName>
</protein>
<dbReference type="AlphaFoldDB" id="A0ABD3NA13"/>
<keyword evidence="2" id="KW-1185">Reference proteome</keyword>
<name>A0ABD3NA13_9STRA</name>
<organism evidence="1 2">
    <name type="scientific">Stephanodiscus triporus</name>
    <dbReference type="NCBI Taxonomy" id="2934178"/>
    <lineage>
        <taxon>Eukaryota</taxon>
        <taxon>Sar</taxon>
        <taxon>Stramenopiles</taxon>
        <taxon>Ochrophyta</taxon>
        <taxon>Bacillariophyta</taxon>
        <taxon>Coscinodiscophyceae</taxon>
        <taxon>Thalassiosirophycidae</taxon>
        <taxon>Stephanodiscales</taxon>
        <taxon>Stephanodiscaceae</taxon>
        <taxon>Stephanodiscus</taxon>
    </lineage>
</organism>